<feature type="compositionally biased region" description="Polar residues" evidence="1">
    <location>
        <begin position="204"/>
        <end position="223"/>
    </location>
</feature>
<dbReference type="AlphaFoldDB" id="A0A7R9BJH0"/>
<evidence type="ECO:0000313" key="2">
    <source>
        <dbReference type="EMBL" id="CAD7276489.1"/>
    </source>
</evidence>
<gene>
    <name evidence="2" type="ORF">NMOB1V02_LOCUS4250</name>
</gene>
<dbReference type="Proteomes" id="UP000678499">
    <property type="component" value="Unassembled WGS sequence"/>
</dbReference>
<keyword evidence="3" id="KW-1185">Reference proteome</keyword>
<proteinExistence type="predicted"/>
<reference evidence="2" key="1">
    <citation type="submission" date="2020-11" db="EMBL/GenBank/DDBJ databases">
        <authorList>
            <person name="Tran Van P."/>
        </authorList>
    </citation>
    <scope>NUCLEOTIDE SEQUENCE</scope>
</reference>
<feature type="region of interest" description="Disordered" evidence="1">
    <location>
        <begin position="203"/>
        <end position="229"/>
    </location>
</feature>
<accession>A0A7R9BJH0</accession>
<organism evidence="2">
    <name type="scientific">Notodromas monacha</name>
    <dbReference type="NCBI Taxonomy" id="399045"/>
    <lineage>
        <taxon>Eukaryota</taxon>
        <taxon>Metazoa</taxon>
        <taxon>Ecdysozoa</taxon>
        <taxon>Arthropoda</taxon>
        <taxon>Crustacea</taxon>
        <taxon>Oligostraca</taxon>
        <taxon>Ostracoda</taxon>
        <taxon>Podocopa</taxon>
        <taxon>Podocopida</taxon>
        <taxon>Cypridocopina</taxon>
        <taxon>Cypridoidea</taxon>
        <taxon>Cyprididae</taxon>
        <taxon>Notodromas</taxon>
    </lineage>
</organism>
<dbReference type="EMBL" id="OA882676">
    <property type="protein sequence ID" value="CAD7276489.1"/>
    <property type="molecule type" value="Genomic_DNA"/>
</dbReference>
<dbReference type="EMBL" id="CAJPEX010000639">
    <property type="protein sequence ID" value="CAG0916641.1"/>
    <property type="molecule type" value="Genomic_DNA"/>
</dbReference>
<evidence type="ECO:0000313" key="3">
    <source>
        <dbReference type="Proteomes" id="UP000678499"/>
    </source>
</evidence>
<protein>
    <submittedName>
        <fullName evidence="2">Uncharacterized protein</fullName>
    </submittedName>
</protein>
<sequence length="405" mass="45255">MPPNVMLECNWASDRGLNSLLTLHECGKPFTTLGLIPMDNIVTVNNRVRLFDELQSSQALELNFYVRENVNYSVTGLTIISEIPIFEVFSGEEMEYVGTVGGYAVENVPEIVSYRVDLLLPFRVKTKATLKYKSPPGKRSLWIFGVGVMWDYLPEMASCMDMNQVVNLLSSGRRKPASDTDMTLVTKLCEIFNSSGGSLEYGKVSQSPRGVSDGNLRQESSSEICEGKGDVGTSEVEALSAQLNPSNNEEVAARVSDLTAEFDAFRDKVENTLHEHSQRLGLVCDAVLSRSRAIHTPAGDIEKLQSEFRKLESEFRVRMQAQDHKLDSILRILRREAYKGTVFHTDAMEMRKAFAPKEASSSGFMKNLFSSLTPHHPSKRGADLSQWFLCTKAPPIAPCPPHKYW</sequence>
<name>A0A7R9BJH0_9CRUS</name>
<evidence type="ECO:0000256" key="1">
    <source>
        <dbReference type="SAM" id="MobiDB-lite"/>
    </source>
</evidence>